<dbReference type="GO" id="GO:0007169">
    <property type="term" value="P:cell surface receptor protein tyrosine kinase signaling pathway"/>
    <property type="evidence" value="ECO:0007669"/>
    <property type="project" value="TreeGrafter"/>
</dbReference>
<keyword evidence="3" id="KW-0460">Magnesium</keyword>
<dbReference type="InterPro" id="IPR001245">
    <property type="entry name" value="Ser-Thr/Tyr_kinase_cat_dom"/>
</dbReference>
<dbReference type="Gene3D" id="1.10.510.10">
    <property type="entry name" value="Transferase(Phosphotransferase) domain 1"/>
    <property type="match status" value="1"/>
</dbReference>
<reference evidence="6 7" key="1">
    <citation type="journal article" date="2016" name="Genome Biol. Evol.">
        <title>Gene Family Evolution Reflects Adaptation to Soil Environmental Stressors in the Genome of the Collembolan Orchesella cincta.</title>
        <authorList>
            <person name="Faddeeva-Vakhrusheva A."/>
            <person name="Derks M.F."/>
            <person name="Anvar S.Y."/>
            <person name="Agamennone V."/>
            <person name="Suring W."/>
            <person name="Smit S."/>
            <person name="van Straalen N.M."/>
            <person name="Roelofs D."/>
        </authorList>
    </citation>
    <scope>NUCLEOTIDE SEQUENCE [LARGE SCALE GENOMIC DNA]</scope>
    <source>
        <tissue evidence="6">Mixed pool</tissue>
    </source>
</reference>
<dbReference type="InterPro" id="IPR050122">
    <property type="entry name" value="RTK"/>
</dbReference>
<dbReference type="PROSITE" id="PS50011">
    <property type="entry name" value="PROTEIN_KINASE_DOM"/>
    <property type="match status" value="1"/>
</dbReference>
<accession>A0A1D2MKD2</accession>
<sequence length="296" mass="33487">MGYARPKVVLKTSHLMRWAEFIAEGMYYLSSKKLLHMDLAARNILLALPGINSDEFAIVDPADLIPKISDFGLSRYLIDLQNIYQPLDPNKKFPVRWLPLETLRELKFSTKSDVFALGVTYWEMFSLARDLPYMKEGLVQNCPTQLINFLESGRVLQQPEYAPEEMWTIMLECWQKNPADRPDFETIRDDLKDANKIIAEMQESNRRSDAIQQNAESSSTKPPYVTVGFTAESGGINLNFSADSNDGSSNEESFADNDLDFSDEGSEARDAESEIEDENGISNCEVGENVNTVQNI</sequence>
<proteinExistence type="predicted"/>
<dbReference type="GO" id="GO:0004714">
    <property type="term" value="F:transmembrane receptor protein tyrosine kinase activity"/>
    <property type="evidence" value="ECO:0007669"/>
    <property type="project" value="TreeGrafter"/>
</dbReference>
<feature type="domain" description="Protein kinase" evidence="5">
    <location>
        <begin position="1"/>
        <end position="198"/>
    </location>
</feature>
<dbReference type="SMART" id="SM00220">
    <property type="entry name" value="S_TKc"/>
    <property type="match status" value="1"/>
</dbReference>
<dbReference type="OrthoDB" id="2413561at2759"/>
<feature type="binding site" evidence="3">
    <location>
        <position position="43"/>
    </location>
    <ligand>
        <name>Mg(2+)</name>
        <dbReference type="ChEBI" id="CHEBI:18420"/>
    </ligand>
</feature>
<evidence type="ECO:0000256" key="4">
    <source>
        <dbReference type="SAM" id="MobiDB-lite"/>
    </source>
</evidence>
<feature type="region of interest" description="Disordered" evidence="4">
    <location>
        <begin position="240"/>
        <end position="296"/>
    </location>
</feature>
<dbReference type="Proteomes" id="UP000094527">
    <property type="component" value="Unassembled WGS sequence"/>
</dbReference>
<feature type="compositionally biased region" description="Polar residues" evidence="4">
    <location>
        <begin position="240"/>
        <end position="252"/>
    </location>
</feature>
<dbReference type="EMBL" id="LJIJ01000986">
    <property type="protein sequence ID" value="ODM93443.1"/>
    <property type="molecule type" value="Genomic_DNA"/>
</dbReference>
<dbReference type="InterPro" id="IPR008266">
    <property type="entry name" value="Tyr_kinase_AS"/>
</dbReference>
<dbReference type="GO" id="GO:0005886">
    <property type="term" value="C:plasma membrane"/>
    <property type="evidence" value="ECO:0007669"/>
    <property type="project" value="TreeGrafter"/>
</dbReference>
<dbReference type="PROSITE" id="PS00109">
    <property type="entry name" value="PROTEIN_KINASE_TYR"/>
    <property type="match status" value="1"/>
</dbReference>
<evidence type="ECO:0000313" key="7">
    <source>
        <dbReference type="Proteomes" id="UP000094527"/>
    </source>
</evidence>
<dbReference type="SUPFAM" id="SSF56112">
    <property type="entry name" value="Protein kinase-like (PK-like)"/>
    <property type="match status" value="1"/>
</dbReference>
<feature type="active site" description="Proton acceptor" evidence="1">
    <location>
        <position position="38"/>
    </location>
</feature>
<dbReference type="AlphaFoldDB" id="A0A1D2MKD2"/>
<keyword evidence="3" id="KW-0479">Metal-binding</keyword>
<evidence type="ECO:0000256" key="1">
    <source>
        <dbReference type="PIRSR" id="PIRSR000615-1"/>
    </source>
</evidence>
<evidence type="ECO:0000313" key="6">
    <source>
        <dbReference type="EMBL" id="ODM93443.1"/>
    </source>
</evidence>
<keyword evidence="2" id="KW-0067">ATP-binding</keyword>
<dbReference type="PIRSF" id="PIRSF000615">
    <property type="entry name" value="TyrPK_CSF1-R"/>
    <property type="match status" value="1"/>
</dbReference>
<dbReference type="PANTHER" id="PTHR24416">
    <property type="entry name" value="TYROSINE-PROTEIN KINASE RECEPTOR"/>
    <property type="match status" value="1"/>
</dbReference>
<gene>
    <name evidence="6" type="ORF">Ocin01_13242</name>
</gene>
<feature type="compositionally biased region" description="Polar residues" evidence="4">
    <location>
        <begin position="210"/>
        <end position="221"/>
    </location>
</feature>
<dbReference type="PANTHER" id="PTHR24416:SF611">
    <property type="entry name" value="TYROSINE-PROTEIN KINASE TRANSMEMBRANE RECEPTOR ROR"/>
    <property type="match status" value="1"/>
</dbReference>
<dbReference type="GO" id="GO:0046872">
    <property type="term" value="F:metal ion binding"/>
    <property type="evidence" value="ECO:0007669"/>
    <property type="project" value="UniProtKB-KW"/>
</dbReference>
<name>A0A1D2MKD2_ORCCI</name>
<evidence type="ECO:0000259" key="5">
    <source>
        <dbReference type="PROSITE" id="PS50011"/>
    </source>
</evidence>
<organism evidence="6 7">
    <name type="scientific">Orchesella cincta</name>
    <name type="common">Springtail</name>
    <name type="synonym">Podura cincta</name>
    <dbReference type="NCBI Taxonomy" id="48709"/>
    <lineage>
        <taxon>Eukaryota</taxon>
        <taxon>Metazoa</taxon>
        <taxon>Ecdysozoa</taxon>
        <taxon>Arthropoda</taxon>
        <taxon>Hexapoda</taxon>
        <taxon>Collembola</taxon>
        <taxon>Entomobryomorpha</taxon>
        <taxon>Entomobryoidea</taxon>
        <taxon>Orchesellidae</taxon>
        <taxon>Orchesellinae</taxon>
        <taxon>Orchesella</taxon>
    </lineage>
</organism>
<keyword evidence="7" id="KW-1185">Reference proteome</keyword>
<feature type="region of interest" description="Disordered" evidence="4">
    <location>
        <begin position="201"/>
        <end position="228"/>
    </location>
</feature>
<protein>
    <submittedName>
        <fullName evidence="6">Megakaryocyte-associated tyrosine-protein kinase</fullName>
    </submittedName>
</protein>
<keyword evidence="2" id="KW-0547">Nucleotide-binding</keyword>
<dbReference type="InterPro" id="IPR000719">
    <property type="entry name" value="Prot_kinase_dom"/>
</dbReference>
<dbReference type="Pfam" id="PF07714">
    <property type="entry name" value="PK_Tyr_Ser-Thr"/>
    <property type="match status" value="1"/>
</dbReference>
<feature type="compositionally biased region" description="Acidic residues" evidence="4">
    <location>
        <begin position="253"/>
        <end position="265"/>
    </location>
</feature>
<dbReference type="GO" id="GO:0005524">
    <property type="term" value="F:ATP binding"/>
    <property type="evidence" value="ECO:0007669"/>
    <property type="project" value="UniProtKB-KW"/>
</dbReference>
<keyword evidence="6" id="KW-0808">Transferase</keyword>
<comment type="caution">
    <text evidence="6">The sequence shown here is derived from an EMBL/GenBank/DDBJ whole genome shotgun (WGS) entry which is preliminary data.</text>
</comment>
<dbReference type="GO" id="GO:0043235">
    <property type="term" value="C:receptor complex"/>
    <property type="evidence" value="ECO:0007669"/>
    <property type="project" value="TreeGrafter"/>
</dbReference>
<feature type="binding site" evidence="3">
    <location>
        <position position="70"/>
    </location>
    <ligand>
        <name>Mg(2+)</name>
        <dbReference type="ChEBI" id="CHEBI:18420"/>
    </ligand>
</feature>
<evidence type="ECO:0000256" key="2">
    <source>
        <dbReference type="PIRSR" id="PIRSR000615-2"/>
    </source>
</evidence>
<dbReference type="InterPro" id="IPR011009">
    <property type="entry name" value="Kinase-like_dom_sf"/>
</dbReference>
<dbReference type="STRING" id="48709.A0A1D2MKD2"/>
<evidence type="ECO:0000256" key="3">
    <source>
        <dbReference type="PIRSR" id="PIRSR000615-3"/>
    </source>
</evidence>
<keyword evidence="6" id="KW-0418">Kinase</keyword>
<feature type="binding site" evidence="2">
    <location>
        <position position="42"/>
    </location>
    <ligand>
        <name>ATP</name>
        <dbReference type="ChEBI" id="CHEBI:30616"/>
    </ligand>
</feature>